<keyword evidence="6 7" id="KW-0472">Membrane</keyword>
<evidence type="ECO:0000256" key="2">
    <source>
        <dbReference type="ARBA" id="ARBA00008917"/>
    </source>
</evidence>
<dbReference type="OMA" id="CYLPIVF"/>
<evidence type="ECO:0000313" key="9">
    <source>
        <dbReference type="Proteomes" id="UP000683925"/>
    </source>
</evidence>
<feature type="transmembrane region" description="Helical" evidence="7">
    <location>
        <begin position="137"/>
        <end position="157"/>
    </location>
</feature>
<protein>
    <recommendedName>
        <fullName evidence="7">Derlin</fullName>
    </recommendedName>
</protein>
<dbReference type="Proteomes" id="UP000683925">
    <property type="component" value="Unassembled WGS sequence"/>
</dbReference>
<reference evidence="8" key="1">
    <citation type="submission" date="2021-01" db="EMBL/GenBank/DDBJ databases">
        <authorList>
            <consortium name="Genoscope - CEA"/>
            <person name="William W."/>
        </authorList>
    </citation>
    <scope>NUCLEOTIDE SEQUENCE</scope>
</reference>
<proteinExistence type="inferred from homology"/>
<organism evidence="8 9">
    <name type="scientific">Paramecium octaurelia</name>
    <dbReference type="NCBI Taxonomy" id="43137"/>
    <lineage>
        <taxon>Eukaryota</taxon>
        <taxon>Sar</taxon>
        <taxon>Alveolata</taxon>
        <taxon>Ciliophora</taxon>
        <taxon>Intramacronucleata</taxon>
        <taxon>Oligohymenophorea</taxon>
        <taxon>Peniculida</taxon>
        <taxon>Parameciidae</taxon>
        <taxon>Paramecium</taxon>
    </lineage>
</organism>
<evidence type="ECO:0000256" key="1">
    <source>
        <dbReference type="ARBA" id="ARBA00004477"/>
    </source>
</evidence>
<dbReference type="EMBL" id="CAJJDP010000091">
    <property type="protein sequence ID" value="CAD8188146.1"/>
    <property type="molecule type" value="Genomic_DNA"/>
</dbReference>
<dbReference type="GO" id="GO:0005789">
    <property type="term" value="C:endoplasmic reticulum membrane"/>
    <property type="evidence" value="ECO:0007669"/>
    <property type="project" value="UniProtKB-SubCell"/>
</dbReference>
<dbReference type="Pfam" id="PF04511">
    <property type="entry name" value="DER1"/>
    <property type="match status" value="1"/>
</dbReference>
<comment type="subcellular location">
    <subcellularLocation>
        <location evidence="1 7">Endoplasmic reticulum membrane</location>
        <topology evidence="1 7">Multi-pass membrane protein</topology>
    </subcellularLocation>
</comment>
<feature type="transmembrane region" description="Helical" evidence="7">
    <location>
        <begin position="93"/>
        <end position="111"/>
    </location>
</feature>
<dbReference type="PANTHER" id="PTHR11009">
    <property type="entry name" value="DER1-LIKE PROTEIN, DERLIN"/>
    <property type="match status" value="1"/>
</dbReference>
<keyword evidence="9" id="KW-1185">Reference proteome</keyword>
<dbReference type="GO" id="GO:0006950">
    <property type="term" value="P:response to stress"/>
    <property type="evidence" value="ECO:0007669"/>
    <property type="project" value="UniProtKB-ARBA"/>
</dbReference>
<feature type="transmembrane region" description="Helical" evidence="7">
    <location>
        <begin position="12"/>
        <end position="32"/>
    </location>
</feature>
<evidence type="ECO:0000313" key="8">
    <source>
        <dbReference type="EMBL" id="CAD8188146.1"/>
    </source>
</evidence>
<accession>A0A8S1WR05</accession>
<keyword evidence="5 7" id="KW-1133">Transmembrane helix</keyword>
<evidence type="ECO:0000256" key="7">
    <source>
        <dbReference type="RuleBase" id="RU363059"/>
    </source>
</evidence>
<evidence type="ECO:0000256" key="4">
    <source>
        <dbReference type="ARBA" id="ARBA00022824"/>
    </source>
</evidence>
<comment type="similarity">
    <text evidence="2 7">Belongs to the derlin family.</text>
</comment>
<comment type="function">
    <text evidence="7">May be involved in the degradation of misfolded endoplasmic reticulum (ER) luminal proteins.</text>
</comment>
<keyword evidence="3 7" id="KW-0812">Transmembrane</keyword>
<evidence type="ECO:0000256" key="5">
    <source>
        <dbReference type="ARBA" id="ARBA00022989"/>
    </source>
</evidence>
<comment type="caution">
    <text evidence="8">The sequence shown here is derived from an EMBL/GenBank/DDBJ whole genome shotgun (WGS) entry which is preliminary data.</text>
</comment>
<dbReference type="AlphaFoldDB" id="A0A8S1WR05"/>
<name>A0A8S1WR05_PAROT</name>
<evidence type="ECO:0000256" key="6">
    <source>
        <dbReference type="ARBA" id="ARBA00023136"/>
    </source>
</evidence>
<sequence length="216" mass="25328">MVLQQIFNMPPLTGIIVFSSSLLSYATYVQYLNPSSLYLNYKLAFSDQFQPWRALTSILYFGNLDIITIMRLIFFQSISSSLEMHTFVGFANYLYYLILNFITITLIGLWMNEYSLTQFLIEALMYVWGRKNQERPLLFLFVIQVQAQYMVWFLLLLNVISGKSIQSNLIGVMIGHTFYYFTFIVPKLPRFKGLQLLSTPKFLINICQSFERQNGR</sequence>
<gene>
    <name evidence="8" type="ORF">POCTA_138.1.T0920049</name>
</gene>
<evidence type="ECO:0000256" key="3">
    <source>
        <dbReference type="ARBA" id="ARBA00022692"/>
    </source>
</evidence>
<keyword evidence="4 7" id="KW-0256">Endoplasmic reticulum</keyword>
<feature type="transmembrane region" description="Helical" evidence="7">
    <location>
        <begin position="169"/>
        <end position="188"/>
    </location>
</feature>
<dbReference type="InterPro" id="IPR007599">
    <property type="entry name" value="DER1"/>
</dbReference>
<dbReference type="OrthoDB" id="305744at2759"/>
<feature type="transmembrane region" description="Helical" evidence="7">
    <location>
        <begin position="52"/>
        <end position="73"/>
    </location>
</feature>